<dbReference type="Gene3D" id="3.30.565.10">
    <property type="entry name" value="Histidine kinase-like ATPase, C-terminal domain"/>
    <property type="match status" value="1"/>
</dbReference>
<comment type="caution">
    <text evidence="1">The sequence shown here is derived from an EMBL/GenBank/DDBJ whole genome shotgun (WGS) entry which is preliminary data.</text>
</comment>
<sequence length="74" mass="8192">MAYDLEATPSRDVRSGVRDLLVHYSGLTVDDAVLVTDELVSNANRHGDAPRACRLELRDEGKRLLIEVDDSSSH</sequence>
<dbReference type="Proteomes" id="UP000656548">
    <property type="component" value="Unassembled WGS sequence"/>
</dbReference>
<keyword evidence="1" id="KW-0418">Kinase</keyword>
<evidence type="ECO:0000313" key="1">
    <source>
        <dbReference type="EMBL" id="MBE1579707.1"/>
    </source>
</evidence>
<name>A0ABR9LGP8_9PSEU</name>
<keyword evidence="2" id="KW-1185">Reference proteome</keyword>
<dbReference type="GO" id="GO:0016301">
    <property type="term" value="F:kinase activity"/>
    <property type="evidence" value="ECO:0007669"/>
    <property type="project" value="UniProtKB-KW"/>
</dbReference>
<dbReference type="InterPro" id="IPR036890">
    <property type="entry name" value="HATPase_C_sf"/>
</dbReference>
<evidence type="ECO:0000313" key="2">
    <source>
        <dbReference type="Proteomes" id="UP000656548"/>
    </source>
</evidence>
<protein>
    <submittedName>
        <fullName evidence="1">Signal transduction histidine kinase</fullName>
    </submittedName>
</protein>
<organism evidence="1 2">
    <name type="scientific">Amycolatopsis roodepoortensis</name>
    <dbReference type="NCBI Taxonomy" id="700274"/>
    <lineage>
        <taxon>Bacteria</taxon>
        <taxon>Bacillati</taxon>
        <taxon>Actinomycetota</taxon>
        <taxon>Actinomycetes</taxon>
        <taxon>Pseudonocardiales</taxon>
        <taxon>Pseudonocardiaceae</taxon>
        <taxon>Amycolatopsis</taxon>
    </lineage>
</organism>
<accession>A0ABR9LGP8</accession>
<keyword evidence="1" id="KW-0808">Transferase</keyword>
<dbReference type="RefSeq" id="WP_192746201.1">
    <property type="nucleotide sequence ID" value="NZ_JADBEJ010000005.1"/>
</dbReference>
<reference evidence="1 2" key="1">
    <citation type="submission" date="2020-10" db="EMBL/GenBank/DDBJ databases">
        <title>Sequencing the genomes of 1000 actinobacteria strains.</title>
        <authorList>
            <person name="Klenk H.-P."/>
        </authorList>
    </citation>
    <scope>NUCLEOTIDE SEQUENCE [LARGE SCALE GENOMIC DNA]</scope>
    <source>
        <strain evidence="1 2">DSM 46661</strain>
    </source>
</reference>
<gene>
    <name evidence="1" type="ORF">H4W30_006767</name>
</gene>
<dbReference type="EMBL" id="JADBEJ010000005">
    <property type="protein sequence ID" value="MBE1579707.1"/>
    <property type="molecule type" value="Genomic_DNA"/>
</dbReference>
<proteinExistence type="predicted"/>